<evidence type="ECO:0000256" key="1">
    <source>
        <dbReference type="SAM" id="MobiDB-lite"/>
    </source>
</evidence>
<reference evidence="2 3" key="1">
    <citation type="journal article" date="2016" name="Nat. Commun.">
        <title>Thousands of microbial genomes shed light on interconnected biogeochemical processes in an aquifer system.</title>
        <authorList>
            <person name="Anantharaman K."/>
            <person name="Brown C.T."/>
            <person name="Hug L.A."/>
            <person name="Sharon I."/>
            <person name="Castelle C.J."/>
            <person name="Probst A.J."/>
            <person name="Thomas B.C."/>
            <person name="Singh A."/>
            <person name="Wilkins M.J."/>
            <person name="Karaoz U."/>
            <person name="Brodie E.L."/>
            <person name="Williams K.H."/>
            <person name="Hubbard S.S."/>
            <person name="Banfield J.F."/>
        </authorList>
    </citation>
    <scope>NUCLEOTIDE SEQUENCE [LARGE SCALE GENOMIC DNA]</scope>
</reference>
<dbReference type="EMBL" id="MGHC01000033">
    <property type="protein sequence ID" value="OGM58614.1"/>
    <property type="molecule type" value="Genomic_DNA"/>
</dbReference>
<feature type="region of interest" description="Disordered" evidence="1">
    <location>
        <begin position="73"/>
        <end position="108"/>
    </location>
</feature>
<organism evidence="2 3">
    <name type="scientific">Candidatus Woesebacteria bacterium RIFCSPLOWO2_01_FULL_39_10</name>
    <dbReference type="NCBI Taxonomy" id="1802516"/>
    <lineage>
        <taxon>Bacteria</taxon>
        <taxon>Candidatus Woeseibacteriota</taxon>
    </lineage>
</organism>
<gene>
    <name evidence="2" type="ORF">A3A75_01120</name>
</gene>
<dbReference type="Proteomes" id="UP000179018">
    <property type="component" value="Unassembled WGS sequence"/>
</dbReference>
<evidence type="ECO:0000313" key="2">
    <source>
        <dbReference type="EMBL" id="OGM58614.1"/>
    </source>
</evidence>
<accession>A0A1F8B3L7</accession>
<dbReference type="AlphaFoldDB" id="A0A1F8B3L7"/>
<feature type="compositionally biased region" description="Acidic residues" evidence="1">
    <location>
        <begin position="96"/>
        <end position="108"/>
    </location>
</feature>
<protein>
    <submittedName>
        <fullName evidence="2">Uncharacterized protein</fullName>
    </submittedName>
</protein>
<sequence>MSCDRFPNCESSFVTGPRTRDGRKTYYVVCPAGLPGGCPLAGYDETIFTDNQSGKKPKLSRKGFFLNGQIGQKYGPFRSPDERDQFAGNLKGDTQTPEDSDFDVDLDY</sequence>
<name>A0A1F8B3L7_9BACT</name>
<evidence type="ECO:0000313" key="3">
    <source>
        <dbReference type="Proteomes" id="UP000179018"/>
    </source>
</evidence>
<proteinExistence type="predicted"/>
<comment type="caution">
    <text evidence="2">The sequence shown here is derived from an EMBL/GenBank/DDBJ whole genome shotgun (WGS) entry which is preliminary data.</text>
</comment>